<organism evidence="2 3">
    <name type="scientific">Gymnopus androsaceus JB14</name>
    <dbReference type="NCBI Taxonomy" id="1447944"/>
    <lineage>
        <taxon>Eukaryota</taxon>
        <taxon>Fungi</taxon>
        <taxon>Dikarya</taxon>
        <taxon>Basidiomycota</taxon>
        <taxon>Agaricomycotina</taxon>
        <taxon>Agaricomycetes</taxon>
        <taxon>Agaricomycetidae</taxon>
        <taxon>Agaricales</taxon>
        <taxon>Marasmiineae</taxon>
        <taxon>Omphalotaceae</taxon>
        <taxon>Gymnopus</taxon>
    </lineage>
</organism>
<reference evidence="2" key="1">
    <citation type="journal article" date="2019" name="Environ. Microbiol.">
        <title>Fungal ecological strategies reflected in gene transcription - a case study of two litter decomposers.</title>
        <authorList>
            <person name="Barbi F."/>
            <person name="Kohler A."/>
            <person name="Barry K."/>
            <person name="Baskaran P."/>
            <person name="Daum C."/>
            <person name="Fauchery L."/>
            <person name="Ihrmark K."/>
            <person name="Kuo A."/>
            <person name="LaButti K."/>
            <person name="Lipzen A."/>
            <person name="Morin E."/>
            <person name="Grigoriev I.V."/>
            <person name="Henrissat B."/>
            <person name="Lindahl B."/>
            <person name="Martin F."/>
        </authorList>
    </citation>
    <scope>NUCLEOTIDE SEQUENCE</scope>
    <source>
        <strain evidence="2">JB14</strain>
    </source>
</reference>
<protein>
    <submittedName>
        <fullName evidence="2">Uncharacterized protein</fullName>
    </submittedName>
</protein>
<keyword evidence="1" id="KW-1133">Transmembrane helix</keyword>
<dbReference type="EMBL" id="ML769385">
    <property type="protein sequence ID" value="KAE9410217.1"/>
    <property type="molecule type" value="Genomic_DNA"/>
</dbReference>
<proteinExistence type="predicted"/>
<keyword evidence="1" id="KW-0812">Transmembrane</keyword>
<dbReference type="AlphaFoldDB" id="A0A6A4IN52"/>
<evidence type="ECO:0000256" key="1">
    <source>
        <dbReference type="SAM" id="Phobius"/>
    </source>
</evidence>
<accession>A0A6A4IN52</accession>
<dbReference type="Proteomes" id="UP000799118">
    <property type="component" value="Unassembled WGS sequence"/>
</dbReference>
<sequence length="62" mass="7050">MLVPVPKTHVTKKKIRGFPSYGRFSPSTLKFGRGKGCIPWSVTWYILGLFVSLYCYNDSALH</sequence>
<name>A0A6A4IN52_9AGAR</name>
<evidence type="ECO:0000313" key="2">
    <source>
        <dbReference type="EMBL" id="KAE9410217.1"/>
    </source>
</evidence>
<keyword evidence="3" id="KW-1185">Reference proteome</keyword>
<feature type="transmembrane region" description="Helical" evidence="1">
    <location>
        <begin position="38"/>
        <end position="56"/>
    </location>
</feature>
<gene>
    <name evidence="2" type="ORF">BT96DRAFT_366600</name>
</gene>
<evidence type="ECO:0000313" key="3">
    <source>
        <dbReference type="Proteomes" id="UP000799118"/>
    </source>
</evidence>
<keyword evidence="1" id="KW-0472">Membrane</keyword>